<keyword evidence="2" id="KW-1133">Transmembrane helix</keyword>
<evidence type="ECO:0000256" key="2">
    <source>
        <dbReference type="SAM" id="Phobius"/>
    </source>
</evidence>
<gene>
    <name evidence="3" type="ORF">K458DRAFT_317996</name>
</gene>
<protein>
    <submittedName>
        <fullName evidence="3">Uncharacterized protein</fullName>
    </submittedName>
</protein>
<feature type="transmembrane region" description="Helical" evidence="2">
    <location>
        <begin position="62"/>
        <end position="83"/>
    </location>
</feature>
<name>A0A6G1IIW8_9PLEO</name>
<dbReference type="AlphaFoldDB" id="A0A6G1IIW8"/>
<feature type="compositionally biased region" description="Low complexity" evidence="1">
    <location>
        <begin position="446"/>
        <end position="456"/>
    </location>
</feature>
<sequence length="540" mass="58797">MAPLDPDTTAQSNLKAVALFGVQVLLVVGLTTKVLLTARRVARSLPPSTETRGQEPIRRRHAITFSVLAFLSLASVTTFAVLWRAMSYLEWAEQGNHETPGSLWTGWYGTGDEGVGRWRLGDWLSDKNLVHESDTIAVSQAETFLYTSQHFVGLLTNSMFMGVEGRRRNLSTSVIASFIVLSAMGSLAYSLCLFFITILYTPLTLHNDETPRQDALFTPKPVVLYVPMILSLLTLSGLPSLLAQNEDVTLLRLGYAAVPMFLAFAPQIIPQSWGHHHTSKASAHRSFGRAFFVLSLASFVLHWKLFGSTLIANTPPQQVSVYDLFMNSIGRQEQKRPNRLLAGINNTAQSLKVVSKHPVISVTTSDVFFTTISLLVWTFTRDLDIEAMLDNSVLFFLAPRKTEKHVAFDAETKVVADDSLEPESTVPAITPKKRGRPRKTTLTNGASASTPSASASIGTLRRSTRRKARSDYESDAEETYDPPESAKRALAQTESDGATTAEDVVHGGEATALAMCLAIVGGLGQLAASVLGAEVTAVGE</sequence>
<feature type="transmembrane region" description="Helical" evidence="2">
    <location>
        <begin position="16"/>
        <end position="36"/>
    </location>
</feature>
<organism evidence="3 4">
    <name type="scientific">Lentithecium fluviatile CBS 122367</name>
    <dbReference type="NCBI Taxonomy" id="1168545"/>
    <lineage>
        <taxon>Eukaryota</taxon>
        <taxon>Fungi</taxon>
        <taxon>Dikarya</taxon>
        <taxon>Ascomycota</taxon>
        <taxon>Pezizomycotina</taxon>
        <taxon>Dothideomycetes</taxon>
        <taxon>Pleosporomycetidae</taxon>
        <taxon>Pleosporales</taxon>
        <taxon>Massarineae</taxon>
        <taxon>Lentitheciaceae</taxon>
        <taxon>Lentithecium</taxon>
    </lineage>
</organism>
<dbReference type="EMBL" id="MU005615">
    <property type="protein sequence ID" value="KAF2678038.1"/>
    <property type="molecule type" value="Genomic_DNA"/>
</dbReference>
<evidence type="ECO:0000313" key="3">
    <source>
        <dbReference type="EMBL" id="KAF2678038.1"/>
    </source>
</evidence>
<feature type="transmembrane region" description="Helical" evidence="2">
    <location>
        <begin position="290"/>
        <end position="312"/>
    </location>
</feature>
<keyword evidence="2" id="KW-0472">Membrane</keyword>
<proteinExistence type="predicted"/>
<evidence type="ECO:0000256" key="1">
    <source>
        <dbReference type="SAM" id="MobiDB-lite"/>
    </source>
</evidence>
<reference evidence="3" key="1">
    <citation type="journal article" date="2020" name="Stud. Mycol.">
        <title>101 Dothideomycetes genomes: a test case for predicting lifestyles and emergence of pathogens.</title>
        <authorList>
            <person name="Haridas S."/>
            <person name="Albert R."/>
            <person name="Binder M."/>
            <person name="Bloem J."/>
            <person name="Labutti K."/>
            <person name="Salamov A."/>
            <person name="Andreopoulos B."/>
            <person name="Baker S."/>
            <person name="Barry K."/>
            <person name="Bills G."/>
            <person name="Bluhm B."/>
            <person name="Cannon C."/>
            <person name="Castanera R."/>
            <person name="Culley D."/>
            <person name="Daum C."/>
            <person name="Ezra D."/>
            <person name="Gonzalez J."/>
            <person name="Henrissat B."/>
            <person name="Kuo A."/>
            <person name="Liang C."/>
            <person name="Lipzen A."/>
            <person name="Lutzoni F."/>
            <person name="Magnuson J."/>
            <person name="Mondo S."/>
            <person name="Nolan M."/>
            <person name="Ohm R."/>
            <person name="Pangilinan J."/>
            <person name="Park H.-J."/>
            <person name="Ramirez L."/>
            <person name="Alfaro M."/>
            <person name="Sun H."/>
            <person name="Tritt A."/>
            <person name="Yoshinaga Y."/>
            <person name="Zwiers L.-H."/>
            <person name="Turgeon B."/>
            <person name="Goodwin S."/>
            <person name="Spatafora J."/>
            <person name="Crous P."/>
            <person name="Grigoriev I."/>
        </authorList>
    </citation>
    <scope>NUCLEOTIDE SEQUENCE</scope>
    <source>
        <strain evidence="3">CBS 122367</strain>
    </source>
</reference>
<keyword evidence="4" id="KW-1185">Reference proteome</keyword>
<accession>A0A6G1IIW8</accession>
<feature type="transmembrane region" description="Helical" evidence="2">
    <location>
        <begin position="222"/>
        <end position="243"/>
    </location>
</feature>
<feature type="region of interest" description="Disordered" evidence="1">
    <location>
        <begin position="419"/>
        <end position="501"/>
    </location>
</feature>
<dbReference type="OrthoDB" id="2126185at2759"/>
<feature type="transmembrane region" description="Helical" evidence="2">
    <location>
        <begin position="249"/>
        <end position="269"/>
    </location>
</feature>
<feature type="transmembrane region" description="Helical" evidence="2">
    <location>
        <begin position="174"/>
        <end position="201"/>
    </location>
</feature>
<keyword evidence="2" id="KW-0812">Transmembrane</keyword>
<evidence type="ECO:0000313" key="4">
    <source>
        <dbReference type="Proteomes" id="UP000799291"/>
    </source>
</evidence>
<dbReference type="Proteomes" id="UP000799291">
    <property type="component" value="Unassembled WGS sequence"/>
</dbReference>